<evidence type="ECO:0000313" key="3">
    <source>
        <dbReference type="Proteomes" id="UP000266861"/>
    </source>
</evidence>
<proteinExistence type="predicted"/>
<comment type="caution">
    <text evidence="2">The sequence shown here is derived from an EMBL/GenBank/DDBJ whole genome shotgun (WGS) entry which is preliminary data.</text>
</comment>
<protein>
    <recommendedName>
        <fullName evidence="4">Crinkler effector protein N-terminal domain-containing protein</fullName>
    </recommendedName>
</protein>
<evidence type="ECO:0008006" key="4">
    <source>
        <dbReference type="Google" id="ProtNLM"/>
    </source>
</evidence>
<dbReference type="OrthoDB" id="2437677at2759"/>
<accession>A0A397IIP0</accession>
<dbReference type="Proteomes" id="UP000266861">
    <property type="component" value="Unassembled WGS sequence"/>
</dbReference>
<feature type="compositionally biased region" description="Low complexity" evidence="1">
    <location>
        <begin position="13"/>
        <end position="28"/>
    </location>
</feature>
<feature type="compositionally biased region" description="Basic residues" evidence="1">
    <location>
        <begin position="1"/>
        <end position="10"/>
    </location>
</feature>
<organism evidence="2 3">
    <name type="scientific">Diversispora epigaea</name>
    <dbReference type="NCBI Taxonomy" id="1348612"/>
    <lineage>
        <taxon>Eukaryota</taxon>
        <taxon>Fungi</taxon>
        <taxon>Fungi incertae sedis</taxon>
        <taxon>Mucoromycota</taxon>
        <taxon>Glomeromycotina</taxon>
        <taxon>Glomeromycetes</taxon>
        <taxon>Diversisporales</taxon>
        <taxon>Diversisporaceae</taxon>
        <taxon>Diversispora</taxon>
    </lineage>
</organism>
<keyword evidence="3" id="KW-1185">Reference proteome</keyword>
<dbReference type="AlphaFoldDB" id="A0A397IIP0"/>
<evidence type="ECO:0000313" key="2">
    <source>
        <dbReference type="EMBL" id="RHZ72500.1"/>
    </source>
</evidence>
<name>A0A397IIP0_9GLOM</name>
<reference evidence="2 3" key="1">
    <citation type="submission" date="2018-08" db="EMBL/GenBank/DDBJ databases">
        <title>Genome and evolution of the arbuscular mycorrhizal fungus Diversispora epigaea (formerly Glomus versiforme) and its bacterial endosymbionts.</title>
        <authorList>
            <person name="Sun X."/>
            <person name="Fei Z."/>
            <person name="Harrison M."/>
        </authorList>
    </citation>
    <scope>NUCLEOTIDE SEQUENCE [LARGE SCALE GENOMIC DNA]</scope>
    <source>
        <strain evidence="2 3">IT104</strain>
    </source>
</reference>
<feature type="region of interest" description="Disordered" evidence="1">
    <location>
        <begin position="1"/>
        <end position="28"/>
    </location>
</feature>
<gene>
    <name evidence="2" type="ORF">Glove_242g60</name>
</gene>
<dbReference type="EMBL" id="PQFF01000224">
    <property type="protein sequence ID" value="RHZ72500.1"/>
    <property type="molecule type" value="Genomic_DNA"/>
</dbReference>
<sequence>MKTRSKKAKKVPSTIASTSGTSGTTTQSKDAKIIEKVENVPLLRKEQSISSGFKNFQLGLKIWVKYVDSQPTRISFKGEIVDDLKEAIKKKLPNELGNVDVNRITLRRHSEDVDLRPGLPVDESFKNDDESPLQVIVNAPTPLKRKREESEDLKEIIKSAIEEFSQQNQRKVKNILDHFGLMIINLLTEDFQNIEPIKCKPFLWDMEISKDHQMSKVEKWFNNVLNLPREFHAKNVHTKKNKLELQNANVILIGGTDISIEVSGNPGIWIETKKRKENFKMDQAIEKLMIMNRYSVLNPMSVLTDYNDNWIIFFFLRTEGNKYLATSEIDDHGIALAIIKQFILNKGETIHKVLGKSITYKVDLSEPLTRRTKFYETITEKVDFDNRMTDLIDDMTEKELYNMSMQKKLIIAKNIIKRNEHSILDKLISKFSDNYEISPPPSQMFV</sequence>
<evidence type="ECO:0000256" key="1">
    <source>
        <dbReference type="SAM" id="MobiDB-lite"/>
    </source>
</evidence>